<reference evidence="4 5" key="1">
    <citation type="submission" date="2013-12" db="EMBL/GenBank/DDBJ databases">
        <authorList>
            <consortium name="DOE Joint Genome Institute"/>
            <person name="Eisen J."/>
            <person name="Huntemann M."/>
            <person name="Han J."/>
            <person name="Chen A."/>
            <person name="Kyrpides N."/>
            <person name="Mavromatis K."/>
            <person name="Markowitz V."/>
            <person name="Palaniappan K."/>
            <person name="Ivanova N."/>
            <person name="Schaumberg A."/>
            <person name="Pati A."/>
            <person name="Liolios K."/>
            <person name="Nordberg H.P."/>
            <person name="Cantor M.N."/>
            <person name="Hua S.X."/>
            <person name="Woyke T."/>
        </authorList>
    </citation>
    <scope>NUCLEOTIDE SEQUENCE [LARGE SCALE GENOMIC DNA]</scope>
    <source>
        <strain evidence="4 5">DSM 23557</strain>
    </source>
</reference>
<evidence type="ECO:0000259" key="2">
    <source>
        <dbReference type="Pfam" id="PF00534"/>
    </source>
</evidence>
<evidence type="ECO:0000313" key="4">
    <source>
        <dbReference type="EMBL" id="AHE95991.1"/>
    </source>
</evidence>
<name>W0DCG8_9AQUI</name>
<dbReference type="PANTHER" id="PTHR12526:SF638">
    <property type="entry name" value="SPORE COAT PROTEIN SA"/>
    <property type="match status" value="1"/>
</dbReference>
<dbReference type="OrthoDB" id="9806653at2"/>
<dbReference type="Gene3D" id="3.40.50.2000">
    <property type="entry name" value="Glycogen Phosphorylase B"/>
    <property type="match status" value="2"/>
</dbReference>
<feature type="domain" description="Glycosyltransferase subfamily 4-like N-terminal" evidence="3">
    <location>
        <begin position="9"/>
        <end position="153"/>
    </location>
</feature>
<dbReference type="Pfam" id="PF00534">
    <property type="entry name" value="Glycos_transf_1"/>
    <property type="match status" value="1"/>
</dbReference>
<gene>
    <name evidence="4" type="ORF">THERU_04075</name>
</gene>
<dbReference type="STRING" id="75906.THERU_04075"/>
<dbReference type="CDD" id="cd03808">
    <property type="entry name" value="GT4_CapM-like"/>
    <property type="match status" value="1"/>
</dbReference>
<feature type="transmembrane region" description="Helical" evidence="1">
    <location>
        <begin position="101"/>
        <end position="126"/>
    </location>
</feature>
<organism evidence="5">
    <name type="scientific">Thermocrinis ruber</name>
    <dbReference type="NCBI Taxonomy" id="75906"/>
    <lineage>
        <taxon>Bacteria</taxon>
        <taxon>Pseudomonadati</taxon>
        <taxon>Aquificota</taxon>
        <taxon>Aquificia</taxon>
        <taxon>Aquificales</taxon>
        <taxon>Aquificaceae</taxon>
        <taxon>Thermocrinis</taxon>
    </lineage>
</organism>
<dbReference type="HOGENOM" id="CLU_009583_8_1_0"/>
<dbReference type="Pfam" id="PF13477">
    <property type="entry name" value="Glyco_trans_4_2"/>
    <property type="match status" value="1"/>
</dbReference>
<keyword evidence="1" id="KW-0472">Membrane</keyword>
<dbReference type="PANTHER" id="PTHR12526">
    <property type="entry name" value="GLYCOSYLTRANSFERASE"/>
    <property type="match status" value="1"/>
</dbReference>
<feature type="domain" description="Glycosyl transferase family 1" evidence="2">
    <location>
        <begin position="189"/>
        <end position="350"/>
    </location>
</feature>
<dbReference type="GO" id="GO:0016757">
    <property type="term" value="F:glycosyltransferase activity"/>
    <property type="evidence" value="ECO:0007669"/>
    <property type="project" value="InterPro"/>
</dbReference>
<evidence type="ECO:0000256" key="1">
    <source>
        <dbReference type="SAM" id="Phobius"/>
    </source>
</evidence>
<proteinExistence type="predicted"/>
<dbReference type="Proteomes" id="UP000018914">
    <property type="component" value="Chromosome"/>
</dbReference>
<dbReference type="InterPro" id="IPR001296">
    <property type="entry name" value="Glyco_trans_1"/>
</dbReference>
<keyword evidence="1" id="KW-0812">Transmembrane</keyword>
<dbReference type="SUPFAM" id="SSF53756">
    <property type="entry name" value="UDP-Glycosyltransferase/glycogen phosphorylase"/>
    <property type="match status" value="1"/>
</dbReference>
<protein>
    <submittedName>
        <fullName evidence="4">Glycosyl transferase</fullName>
    </submittedName>
</protein>
<keyword evidence="1" id="KW-1133">Transmembrane helix</keyword>
<dbReference type="EMBL" id="CP007028">
    <property type="protein sequence ID" value="AHE95991.1"/>
    <property type="molecule type" value="Genomic_DNA"/>
</dbReference>
<dbReference type="RefSeq" id="WP_025305990.1">
    <property type="nucleotide sequence ID" value="NZ_CP007028.1"/>
</dbReference>
<dbReference type="eggNOG" id="COG0438">
    <property type="taxonomic scope" value="Bacteria"/>
</dbReference>
<evidence type="ECO:0000259" key="3">
    <source>
        <dbReference type="Pfam" id="PF13477"/>
    </source>
</evidence>
<keyword evidence="5" id="KW-1185">Reference proteome</keyword>
<dbReference type="PATRIC" id="fig|75906.3.peg.791"/>
<dbReference type="InterPro" id="IPR028098">
    <property type="entry name" value="Glyco_trans_4-like_N"/>
</dbReference>
<dbReference type="KEGG" id="trd:THERU_04075"/>
<keyword evidence="4" id="KW-0808">Transferase</keyword>
<accession>W0DCG8</accession>
<evidence type="ECO:0000313" key="5">
    <source>
        <dbReference type="Proteomes" id="UP000018914"/>
    </source>
</evidence>
<dbReference type="AlphaFoldDB" id="W0DCG8"/>
<sequence length="376" mass="43262">MEKKERKRIVLSSNTAFSLYNFRLHFMRALKEKGYEVMAVSPEDGKYSELLRREFSFFPVKSLDRKGKNPIKDLKLFFEYFLLFKRLKPDLVINFTIKPNIYGSISAGLLGMPSISVITGLGYVFIRESWLTKLVKLLYWLAFRFNKAVVFQNSEDMKTLENLCEGRCLLIESSGVDLKHLDPELCKEAKKDEFTFLFVGRLLKDKGIYELIKAFERLKKEKPKVKLIIVGSPDEGNPNSVSKGELEKWVKEGLIEWHGFQEDVRPFYCVADCVVLPSYREGIPRVLLEAMAMEKPIITTDAPGCKNVCVDGANGFLVKPKDVESLYLAMKKMVELGDEKLREFGKAGRRLAEEKYSVEKIVREYINLIEDVLSKS</sequence>